<comment type="caution">
    <text evidence="8">The sequence shown here is derived from an EMBL/GenBank/DDBJ whole genome shotgun (WGS) entry which is preliminary data.</text>
</comment>
<sequence>MTPHCLELNSGFRFPLFGLGTWLSQPGEVADAVKKAIFAGYRHIDCAHAYGNQKEIGACLEALFAEGAAKREELFITSKIWNTFHSYEAAKSAVDTILEELRLEYLDLCLIHWPIAYKEGGEKFPKDEDGKILYSGIDFMETWKAMEEKVAEGKIRSIGLSNFGEHQIERVWSEGNVKPAVLQVEMNAYLQQPKLIDFCAEKNLHITAYSPLGNAASPMRKEAQPLLLEDPLLREIAEAHQKTVAQIALRFLVQRGVAPIPKSTSEKRLAENFDIFDFALSEEEMLNIASLDRGLRICNAKYRDDGHPEYPWPDFHI</sequence>
<dbReference type="PROSITE" id="PS00798">
    <property type="entry name" value="ALDOKETO_REDUCTASE_1"/>
    <property type="match status" value="1"/>
</dbReference>
<protein>
    <recommendedName>
        <fullName evidence="7">NADP-dependent oxidoreductase domain-containing protein</fullName>
    </recommendedName>
</protein>
<evidence type="ECO:0000259" key="7">
    <source>
        <dbReference type="Pfam" id="PF00248"/>
    </source>
</evidence>
<dbReference type="Proteomes" id="UP001175271">
    <property type="component" value="Unassembled WGS sequence"/>
</dbReference>
<evidence type="ECO:0000313" key="9">
    <source>
        <dbReference type="Proteomes" id="UP001175271"/>
    </source>
</evidence>
<evidence type="ECO:0000256" key="3">
    <source>
        <dbReference type="ARBA" id="ARBA00023002"/>
    </source>
</evidence>
<feature type="site" description="Lowers pKa of active site Tyr" evidence="6">
    <location>
        <position position="79"/>
    </location>
</feature>
<dbReference type="AlphaFoldDB" id="A0AA39LN87"/>
<organism evidence="8 9">
    <name type="scientific">Steinernema hermaphroditum</name>
    <dbReference type="NCBI Taxonomy" id="289476"/>
    <lineage>
        <taxon>Eukaryota</taxon>
        <taxon>Metazoa</taxon>
        <taxon>Ecdysozoa</taxon>
        <taxon>Nematoda</taxon>
        <taxon>Chromadorea</taxon>
        <taxon>Rhabditida</taxon>
        <taxon>Tylenchina</taxon>
        <taxon>Panagrolaimomorpha</taxon>
        <taxon>Strongyloidoidea</taxon>
        <taxon>Steinernematidae</taxon>
        <taxon>Steinernema</taxon>
    </lineage>
</organism>
<feature type="active site" description="Proton donor" evidence="4">
    <location>
        <position position="50"/>
    </location>
</feature>
<dbReference type="InterPro" id="IPR036812">
    <property type="entry name" value="NAD(P)_OxRdtase_dom_sf"/>
</dbReference>
<comment type="similarity">
    <text evidence="1">Belongs to the aldo/keto reductase family.</text>
</comment>
<proteinExistence type="inferred from homology"/>
<evidence type="ECO:0000256" key="6">
    <source>
        <dbReference type="PIRSR" id="PIRSR000097-3"/>
    </source>
</evidence>
<gene>
    <name evidence="8" type="ORF">QR680_016930</name>
</gene>
<accession>A0AA39LN87</accession>
<dbReference type="SUPFAM" id="SSF51430">
    <property type="entry name" value="NAD(P)-linked oxidoreductase"/>
    <property type="match status" value="1"/>
</dbReference>
<name>A0AA39LN87_9BILA</name>
<evidence type="ECO:0000256" key="2">
    <source>
        <dbReference type="ARBA" id="ARBA00022857"/>
    </source>
</evidence>
<dbReference type="PROSITE" id="PS00062">
    <property type="entry name" value="ALDOKETO_REDUCTASE_2"/>
    <property type="match status" value="1"/>
</dbReference>
<feature type="binding site" evidence="5">
    <location>
        <position position="112"/>
    </location>
    <ligand>
        <name>substrate</name>
    </ligand>
</feature>
<dbReference type="GO" id="GO:0016491">
    <property type="term" value="F:oxidoreductase activity"/>
    <property type="evidence" value="ECO:0007669"/>
    <property type="project" value="UniProtKB-KW"/>
</dbReference>
<evidence type="ECO:0000256" key="4">
    <source>
        <dbReference type="PIRSR" id="PIRSR000097-1"/>
    </source>
</evidence>
<keyword evidence="9" id="KW-1185">Reference proteome</keyword>
<evidence type="ECO:0000313" key="8">
    <source>
        <dbReference type="EMBL" id="KAK0403458.1"/>
    </source>
</evidence>
<dbReference type="PIRSF" id="PIRSF000097">
    <property type="entry name" value="AKR"/>
    <property type="match status" value="1"/>
</dbReference>
<keyword evidence="2" id="KW-0521">NADP</keyword>
<dbReference type="InterPro" id="IPR023210">
    <property type="entry name" value="NADP_OxRdtase_dom"/>
</dbReference>
<reference evidence="8" key="1">
    <citation type="submission" date="2023-06" db="EMBL/GenBank/DDBJ databases">
        <title>Genomic analysis of the entomopathogenic nematode Steinernema hermaphroditum.</title>
        <authorList>
            <person name="Schwarz E.M."/>
            <person name="Heppert J.K."/>
            <person name="Baniya A."/>
            <person name="Schwartz H.T."/>
            <person name="Tan C.-H."/>
            <person name="Antoshechkin I."/>
            <person name="Sternberg P.W."/>
            <person name="Goodrich-Blair H."/>
            <person name="Dillman A.R."/>
        </authorList>
    </citation>
    <scope>NUCLEOTIDE SEQUENCE</scope>
    <source>
        <strain evidence="8">PS9179</strain>
        <tissue evidence="8">Whole animal</tissue>
    </source>
</reference>
<feature type="domain" description="NADP-dependent oxidoreductase" evidence="7">
    <location>
        <begin position="18"/>
        <end position="292"/>
    </location>
</feature>
<dbReference type="InterPro" id="IPR018170">
    <property type="entry name" value="Aldo/ket_reductase_CS"/>
</dbReference>
<keyword evidence="3" id="KW-0560">Oxidoreductase</keyword>
<dbReference type="Gene3D" id="3.20.20.100">
    <property type="entry name" value="NADP-dependent oxidoreductase domain"/>
    <property type="match status" value="1"/>
</dbReference>
<evidence type="ECO:0000256" key="1">
    <source>
        <dbReference type="ARBA" id="ARBA00007905"/>
    </source>
</evidence>
<dbReference type="PROSITE" id="PS00063">
    <property type="entry name" value="ALDOKETO_REDUCTASE_3"/>
    <property type="match status" value="1"/>
</dbReference>
<dbReference type="FunFam" id="3.20.20.100:FF:000006">
    <property type="entry name" value="Aldo-keto reductase family 1 member A1"/>
    <property type="match status" value="1"/>
</dbReference>
<dbReference type="PANTHER" id="PTHR11732">
    <property type="entry name" value="ALDO/KETO REDUCTASE"/>
    <property type="match status" value="1"/>
</dbReference>
<dbReference type="Pfam" id="PF00248">
    <property type="entry name" value="Aldo_ket_red"/>
    <property type="match status" value="1"/>
</dbReference>
<evidence type="ECO:0000256" key="5">
    <source>
        <dbReference type="PIRSR" id="PIRSR000097-2"/>
    </source>
</evidence>
<dbReference type="InterPro" id="IPR020471">
    <property type="entry name" value="AKR"/>
</dbReference>
<dbReference type="EMBL" id="JAUCMV010000004">
    <property type="protein sequence ID" value="KAK0403458.1"/>
    <property type="molecule type" value="Genomic_DNA"/>
</dbReference>
<dbReference type="PRINTS" id="PR00069">
    <property type="entry name" value="ALDKETRDTASE"/>
</dbReference>